<evidence type="ECO:0000256" key="2">
    <source>
        <dbReference type="ARBA" id="ARBA00023157"/>
    </source>
</evidence>
<dbReference type="AlphaFoldDB" id="A0A509AD37"/>
<dbReference type="InterPro" id="IPR000742">
    <property type="entry name" value="EGF"/>
</dbReference>
<proteinExistence type="predicted"/>
<sequence>MKAVNYLSLINLFVVLLMSFKNVHDISLINTKKNPRNIFCAKRILGDSPSGNSSTSSNQNEGNDNSNLATNKGNTNDSDKPNGNNIPNPQSKSENANISEPDKAGSASNPPQPDNTNGDPENSIHSEDDEDDDEEDCSVNNGGCGENLLCEKMENGVIKCSCPSGYKLHGTNCIALLSAYSVNYSFCGILMILIILVSIIY</sequence>
<dbReference type="InParanoid" id="A0A509AD37"/>
<gene>
    <name evidence="7" type="ORF">PBANKA_0304400</name>
</gene>
<evidence type="ECO:0000256" key="4">
    <source>
        <dbReference type="SAM" id="Phobius"/>
    </source>
</evidence>
<evidence type="ECO:0000259" key="6">
    <source>
        <dbReference type="PROSITE" id="PS01186"/>
    </source>
</evidence>
<accession>A0A509AD37</accession>
<keyword evidence="4" id="KW-1133">Transmembrane helix</keyword>
<dbReference type="GeneID" id="55147967"/>
<dbReference type="InterPro" id="IPR024731">
    <property type="entry name" value="NELL2-like_EGF"/>
</dbReference>
<feature type="compositionally biased region" description="Acidic residues" evidence="3">
    <location>
        <begin position="127"/>
        <end position="137"/>
    </location>
</feature>
<feature type="compositionally biased region" description="Polar residues" evidence="3">
    <location>
        <begin position="106"/>
        <end position="120"/>
    </location>
</feature>
<dbReference type="RefSeq" id="XP_034419928.1">
    <property type="nucleotide sequence ID" value="XM_034566286.1"/>
</dbReference>
<keyword evidence="4" id="KW-0472">Membrane</keyword>
<keyword evidence="4" id="KW-0812">Transmembrane</keyword>
<protein>
    <submittedName>
        <fullName evidence="7">Merozoite surface protein 4/5</fullName>
    </submittedName>
</protein>
<dbReference type="STRING" id="5823.A0A509AD37"/>
<dbReference type="SUPFAM" id="SSF57196">
    <property type="entry name" value="EGF/Laminin"/>
    <property type="match status" value="1"/>
</dbReference>
<dbReference type="EMBL" id="LK023118">
    <property type="protein sequence ID" value="VUC54083.1"/>
    <property type="molecule type" value="Genomic_DNA"/>
</dbReference>
<dbReference type="Gene3D" id="2.10.25.10">
    <property type="entry name" value="Laminin"/>
    <property type="match status" value="1"/>
</dbReference>
<dbReference type="Pfam" id="PF12947">
    <property type="entry name" value="EGF_3"/>
    <property type="match status" value="1"/>
</dbReference>
<evidence type="ECO:0000256" key="3">
    <source>
        <dbReference type="SAM" id="MobiDB-lite"/>
    </source>
</evidence>
<evidence type="ECO:0000256" key="5">
    <source>
        <dbReference type="SAM" id="SignalP"/>
    </source>
</evidence>
<keyword evidence="2" id="KW-1015">Disulfide bond</keyword>
<name>A0A509AD37_PLABA</name>
<evidence type="ECO:0000313" key="7">
    <source>
        <dbReference type="EMBL" id="VUC54083.1"/>
    </source>
</evidence>
<feature type="compositionally biased region" description="Polar residues" evidence="3">
    <location>
        <begin position="64"/>
        <end position="98"/>
    </location>
</feature>
<feature type="domain" description="EGF-like" evidence="6">
    <location>
        <begin position="160"/>
        <end position="173"/>
    </location>
</feature>
<keyword evidence="7" id="KW-0477">Merozoite</keyword>
<dbReference type="VEuPathDB" id="PlasmoDB:PBANKA_0304400"/>
<keyword evidence="1" id="KW-0245">EGF-like domain</keyword>
<dbReference type="OMA" id="NIFCAKR"/>
<evidence type="ECO:0000256" key="1">
    <source>
        <dbReference type="ARBA" id="ARBA00022536"/>
    </source>
</evidence>
<keyword evidence="5" id="KW-0732">Signal</keyword>
<evidence type="ECO:0000313" key="8">
    <source>
        <dbReference type="Proteomes" id="UP000074855"/>
    </source>
</evidence>
<dbReference type="Proteomes" id="UP000074855">
    <property type="component" value="Chromosome 3"/>
</dbReference>
<dbReference type="KEGG" id="pbe:PBANKA_0304400"/>
<feature type="chain" id="PRO_5021333311" evidence="5">
    <location>
        <begin position="26"/>
        <end position="201"/>
    </location>
</feature>
<keyword evidence="8" id="KW-1185">Reference proteome</keyword>
<feature type="signal peptide" evidence="5">
    <location>
        <begin position="1"/>
        <end position="25"/>
    </location>
</feature>
<feature type="region of interest" description="Disordered" evidence="3">
    <location>
        <begin position="46"/>
        <end position="138"/>
    </location>
</feature>
<feature type="transmembrane region" description="Helical" evidence="4">
    <location>
        <begin position="174"/>
        <end position="200"/>
    </location>
</feature>
<feature type="compositionally biased region" description="Low complexity" evidence="3">
    <location>
        <begin position="46"/>
        <end position="63"/>
    </location>
</feature>
<dbReference type="PROSITE" id="PS01186">
    <property type="entry name" value="EGF_2"/>
    <property type="match status" value="1"/>
</dbReference>
<organism evidence="7 8">
    <name type="scientific">Plasmodium berghei (strain Anka)</name>
    <dbReference type="NCBI Taxonomy" id="5823"/>
    <lineage>
        <taxon>Eukaryota</taxon>
        <taxon>Sar</taxon>
        <taxon>Alveolata</taxon>
        <taxon>Apicomplexa</taxon>
        <taxon>Aconoidasida</taxon>
        <taxon>Haemosporida</taxon>
        <taxon>Plasmodiidae</taxon>
        <taxon>Plasmodium</taxon>
        <taxon>Plasmodium (Vinckeia)</taxon>
    </lineage>
</organism>
<reference evidence="7 8" key="1">
    <citation type="journal article" date="2014" name="BMC Biol.">
        <title>A comprehensive evaluation of rodent malaria parasite genomes and gene expression.</title>
        <authorList>
            <person name="Otto T.D."/>
            <person name="Bohme U."/>
            <person name="Jackson A.P."/>
            <person name="Hunt M."/>
            <person name="Franke-Fayard B."/>
            <person name="Hoeijmakers W.A."/>
            <person name="Religa A.A."/>
            <person name="Robertson L."/>
            <person name="Sanders M."/>
            <person name="Ogun S.A."/>
            <person name="Cunningham D."/>
            <person name="Erhart A."/>
            <person name="Billker O."/>
            <person name="Khan S.M."/>
            <person name="Stunnenberg H.G."/>
            <person name="Langhorne J."/>
            <person name="Holder A.A."/>
            <person name="Waters A.P."/>
            <person name="Newbold C.I."/>
            <person name="Pain A."/>
            <person name="Berriman M."/>
            <person name="Janse C.J."/>
        </authorList>
    </citation>
    <scope>NUCLEOTIDE SEQUENCE</scope>
    <source>
        <strain evidence="7 8">ANKA</strain>
    </source>
</reference>